<evidence type="ECO:0000313" key="1">
    <source>
        <dbReference type="EMBL" id="ODS23829.1"/>
    </source>
</evidence>
<dbReference type="EMBL" id="MDLC01000019">
    <property type="protein sequence ID" value="ODS23829.1"/>
    <property type="molecule type" value="Genomic_DNA"/>
</dbReference>
<dbReference type="AlphaFoldDB" id="A0A1D2QQG4"/>
<evidence type="ECO:0000313" key="2">
    <source>
        <dbReference type="Proteomes" id="UP000242502"/>
    </source>
</evidence>
<accession>A0A1D2QQG4</accession>
<gene>
    <name evidence="1" type="ORF">AB835_06710</name>
</gene>
<comment type="caution">
    <text evidence="1">The sequence shown here is derived from an EMBL/GenBank/DDBJ whole genome shotgun (WGS) entry which is preliminary data.</text>
</comment>
<sequence length="124" mass="13596">MRLFDSVLVATVASQQTLDAVSSVDHYPNTVLYLEGAHQSFPSFSVDELFKTSVRFYSEKVAVSDDNKQYSYAELDAKVQSLSIGLATHGVEENSIVAVFWASKCGLLGINAIDISLKCNLFSH</sequence>
<proteinExistence type="predicted"/>
<organism evidence="1 2">
    <name type="scientific">Candidatus Endobugula sertula</name>
    <name type="common">Bugula neritina bacterial symbiont</name>
    <dbReference type="NCBI Taxonomy" id="62101"/>
    <lineage>
        <taxon>Bacteria</taxon>
        <taxon>Pseudomonadati</taxon>
        <taxon>Pseudomonadota</taxon>
        <taxon>Gammaproteobacteria</taxon>
        <taxon>Cellvibrionales</taxon>
        <taxon>Cellvibrionaceae</taxon>
        <taxon>Candidatus Endobugula</taxon>
    </lineage>
</organism>
<dbReference type="Gene3D" id="3.40.50.980">
    <property type="match status" value="1"/>
</dbReference>
<protein>
    <submittedName>
        <fullName evidence="1">Uncharacterized protein</fullName>
    </submittedName>
</protein>
<dbReference type="Proteomes" id="UP000242502">
    <property type="component" value="Unassembled WGS sequence"/>
</dbReference>
<reference evidence="1 2" key="1">
    <citation type="journal article" date="2016" name="Appl. Environ. Microbiol.">
        <title>Lack of Overt Genome Reduction in the Bryostatin-Producing Bryozoan Symbiont "Candidatus Endobugula sertula".</title>
        <authorList>
            <person name="Miller I.J."/>
            <person name="Vanee N."/>
            <person name="Fong S.S."/>
            <person name="Lim-Fong G.E."/>
            <person name="Kwan J.C."/>
        </authorList>
    </citation>
    <scope>NUCLEOTIDE SEQUENCE [LARGE SCALE GENOMIC DNA]</scope>
    <source>
        <strain evidence="1">AB1-4</strain>
    </source>
</reference>
<dbReference type="SUPFAM" id="SSF56801">
    <property type="entry name" value="Acetyl-CoA synthetase-like"/>
    <property type="match status" value="1"/>
</dbReference>
<name>A0A1D2QQG4_9GAMM</name>
<dbReference type="STRING" id="62101.AB835_06710"/>